<sequence length="128" mass="13998">MPEIHRLLEAVQMPRAVSIVHVPGHQKGDSPTARGNRAADLAAQKVADEDFITPVLAIGLPPPGMGTLPPTLSIHPQTLLGSKHTNLQKGEDGWYRDSDGYLILPAQLGWQLCEHLHLSTHLGKKRRL</sequence>
<dbReference type="Proteomes" id="UP000238924">
    <property type="component" value="Unassembled WGS sequence"/>
</dbReference>
<dbReference type="InterPro" id="IPR002156">
    <property type="entry name" value="RNaseH_domain"/>
</dbReference>
<gene>
    <name evidence="2" type="ORF">DJ52_15965</name>
</gene>
<reference evidence="2 3" key="1">
    <citation type="submission" date="2014-04" db="EMBL/GenBank/DDBJ databases">
        <title>Whole genome sequence of 'Brachyspira hampsonii' D13-03603F2.</title>
        <authorList>
            <person name="Patterson A.H."/>
            <person name="Chaban B."/>
            <person name="Fernando C."/>
            <person name="Harding J.C."/>
            <person name="Hill J.E."/>
        </authorList>
    </citation>
    <scope>NUCLEOTIDE SEQUENCE [LARGE SCALE GENOMIC DNA]</scope>
    <source>
        <strain evidence="2 3">D13-03603F2</strain>
    </source>
</reference>
<comment type="caution">
    <text evidence="2">The sequence shown here is derived from an EMBL/GenBank/DDBJ whole genome shotgun (WGS) entry which is preliminary data.</text>
</comment>
<dbReference type="PROSITE" id="PS50879">
    <property type="entry name" value="RNASE_H_1"/>
    <property type="match status" value="1"/>
</dbReference>
<keyword evidence="3" id="KW-1185">Reference proteome</keyword>
<organism evidence="2 3">
    <name type="scientific">Brachyspira murdochii</name>
    <dbReference type="NCBI Taxonomy" id="84378"/>
    <lineage>
        <taxon>Bacteria</taxon>
        <taxon>Pseudomonadati</taxon>
        <taxon>Spirochaetota</taxon>
        <taxon>Spirochaetia</taxon>
        <taxon>Brachyspirales</taxon>
        <taxon>Brachyspiraceae</taxon>
        <taxon>Brachyspira</taxon>
    </lineage>
</organism>
<dbReference type="Gene3D" id="1.10.340.70">
    <property type="match status" value="1"/>
</dbReference>
<evidence type="ECO:0000259" key="1">
    <source>
        <dbReference type="PROSITE" id="PS50879"/>
    </source>
</evidence>
<name>A0ABX5B0P3_9SPIR</name>
<evidence type="ECO:0000313" key="2">
    <source>
        <dbReference type="EMBL" id="PPS20595.1"/>
    </source>
</evidence>
<dbReference type="EMBL" id="JJMJ01000292">
    <property type="protein sequence ID" value="PPS20595.1"/>
    <property type="molecule type" value="Genomic_DNA"/>
</dbReference>
<accession>A0ABX5B0P3</accession>
<proteinExistence type="predicted"/>
<feature type="domain" description="RNase H type-1" evidence="1">
    <location>
        <begin position="1"/>
        <end position="48"/>
    </location>
</feature>
<dbReference type="InterPro" id="IPR036397">
    <property type="entry name" value="RNaseH_sf"/>
</dbReference>
<protein>
    <recommendedName>
        <fullName evidence="1">RNase H type-1 domain-containing protein</fullName>
    </recommendedName>
</protein>
<dbReference type="Gene3D" id="3.30.420.10">
    <property type="entry name" value="Ribonuclease H-like superfamily/Ribonuclease H"/>
    <property type="match status" value="1"/>
</dbReference>
<evidence type="ECO:0000313" key="3">
    <source>
        <dbReference type="Proteomes" id="UP000238924"/>
    </source>
</evidence>